<protein>
    <submittedName>
        <fullName evidence="1">Uncharacterized protein</fullName>
    </submittedName>
</protein>
<dbReference type="AlphaFoldDB" id="A0A0B0PD32"/>
<evidence type="ECO:0000313" key="2">
    <source>
        <dbReference type="Proteomes" id="UP000032142"/>
    </source>
</evidence>
<organism evidence="1 2">
    <name type="scientific">Gossypium arboreum</name>
    <name type="common">Tree cotton</name>
    <name type="synonym">Gossypium nanking</name>
    <dbReference type="NCBI Taxonomy" id="29729"/>
    <lineage>
        <taxon>Eukaryota</taxon>
        <taxon>Viridiplantae</taxon>
        <taxon>Streptophyta</taxon>
        <taxon>Embryophyta</taxon>
        <taxon>Tracheophyta</taxon>
        <taxon>Spermatophyta</taxon>
        <taxon>Magnoliopsida</taxon>
        <taxon>eudicotyledons</taxon>
        <taxon>Gunneridae</taxon>
        <taxon>Pentapetalae</taxon>
        <taxon>rosids</taxon>
        <taxon>malvids</taxon>
        <taxon>Malvales</taxon>
        <taxon>Malvaceae</taxon>
        <taxon>Malvoideae</taxon>
        <taxon>Gossypium</taxon>
    </lineage>
</organism>
<name>A0A0B0PD32_GOSAR</name>
<gene>
    <name evidence="1" type="ORF">F383_28567</name>
</gene>
<keyword evidence="2" id="KW-1185">Reference proteome</keyword>
<evidence type="ECO:0000313" key="1">
    <source>
        <dbReference type="EMBL" id="KHG22842.1"/>
    </source>
</evidence>
<proteinExistence type="predicted"/>
<sequence length="29" mass="3443">MAFLYSFSSSYCIPLRIFQKDNIPTLCFH</sequence>
<reference evidence="2" key="1">
    <citation type="submission" date="2014-09" db="EMBL/GenBank/DDBJ databases">
        <authorList>
            <person name="Mudge J."/>
            <person name="Ramaraj T."/>
            <person name="Lindquist I.E."/>
            <person name="Bharti A.K."/>
            <person name="Sundararajan A."/>
            <person name="Cameron C.T."/>
            <person name="Woodward J.E."/>
            <person name="May G.D."/>
            <person name="Brubaker C."/>
            <person name="Broadhvest J."/>
            <person name="Wilkins T.A."/>
        </authorList>
    </citation>
    <scope>NUCLEOTIDE SEQUENCE</scope>
    <source>
        <strain evidence="2">cv. AKA8401</strain>
    </source>
</reference>
<dbReference type="EMBL" id="KN423009">
    <property type="protein sequence ID" value="KHG22842.1"/>
    <property type="molecule type" value="Genomic_DNA"/>
</dbReference>
<accession>A0A0B0PD32</accession>
<dbReference type="Proteomes" id="UP000032142">
    <property type="component" value="Unassembled WGS sequence"/>
</dbReference>